<dbReference type="Pfam" id="PF00072">
    <property type="entry name" value="Response_reg"/>
    <property type="match status" value="1"/>
</dbReference>
<dbReference type="Gene3D" id="2.40.50.1020">
    <property type="entry name" value="LytTr DNA-binding domain"/>
    <property type="match status" value="1"/>
</dbReference>
<dbReference type="GO" id="GO:0003677">
    <property type="term" value="F:DNA binding"/>
    <property type="evidence" value="ECO:0007669"/>
    <property type="project" value="InterPro"/>
</dbReference>
<reference evidence="5" key="1">
    <citation type="submission" date="2017-05" db="EMBL/GenBank/DDBJ databases">
        <title>The Genome Sequence of EEnterococcus faecalis 9F2_4866.</title>
        <authorList>
            <consortium name="The Broad Institute Genomics Platform"/>
            <consortium name="The Broad Institute Genomic Center for Infectious Diseases"/>
            <person name="Earl A."/>
            <person name="Manson A."/>
            <person name="Schwartman J."/>
            <person name="Gilmore M."/>
            <person name="Abouelleil A."/>
            <person name="Cao P."/>
            <person name="Chapman S."/>
            <person name="Cusick C."/>
            <person name="Shea T."/>
            <person name="Young S."/>
            <person name="Neafsey D."/>
            <person name="Nusbaum C."/>
            <person name="Birren B."/>
        </authorList>
    </citation>
    <scope>NUCLEOTIDE SEQUENCE [LARGE SCALE GENOMIC DNA]</scope>
    <source>
        <strain evidence="5">7F3_DIV0205</strain>
    </source>
</reference>
<dbReference type="InterPro" id="IPR001789">
    <property type="entry name" value="Sig_transdc_resp-reg_receiver"/>
</dbReference>
<dbReference type="AlphaFoldDB" id="A0AAQ3Y7W3"/>
<feature type="domain" description="HTH LytTR-type" evidence="3">
    <location>
        <begin position="129"/>
        <end position="201"/>
    </location>
</feature>
<dbReference type="PROSITE" id="PS50110">
    <property type="entry name" value="RESPONSE_REGULATORY"/>
    <property type="match status" value="1"/>
</dbReference>
<dbReference type="PROSITE" id="PS50930">
    <property type="entry name" value="HTH_LYTTR"/>
    <property type="match status" value="1"/>
</dbReference>
<evidence type="ECO:0000259" key="3">
    <source>
        <dbReference type="PROSITE" id="PS50930"/>
    </source>
</evidence>
<dbReference type="PANTHER" id="PTHR37299:SF1">
    <property type="entry name" value="STAGE 0 SPORULATION PROTEIN A HOMOLOG"/>
    <property type="match status" value="1"/>
</dbReference>
<dbReference type="SUPFAM" id="SSF52172">
    <property type="entry name" value="CheY-like"/>
    <property type="match status" value="1"/>
</dbReference>
<dbReference type="Pfam" id="PF04397">
    <property type="entry name" value="LytTR"/>
    <property type="match status" value="1"/>
</dbReference>
<protein>
    <recommendedName>
        <fullName evidence="6">Response regulatory domain-containing protein</fullName>
    </recommendedName>
</protein>
<dbReference type="InterPro" id="IPR007492">
    <property type="entry name" value="LytTR_DNA-bd_dom"/>
</dbReference>
<keyword evidence="5" id="KW-1185">Reference proteome</keyword>
<dbReference type="SMART" id="SM00850">
    <property type="entry name" value="LytTR"/>
    <property type="match status" value="1"/>
</dbReference>
<dbReference type="RefSeq" id="WP_086314720.1">
    <property type="nucleotide sequence ID" value="NZ_CP147244.1"/>
</dbReference>
<feature type="domain" description="Response regulatory" evidence="2">
    <location>
        <begin position="2"/>
        <end position="119"/>
    </location>
</feature>
<dbReference type="GO" id="GO:0000156">
    <property type="term" value="F:phosphorelay response regulator activity"/>
    <property type="evidence" value="ECO:0007669"/>
    <property type="project" value="InterPro"/>
</dbReference>
<dbReference type="Gene3D" id="3.40.50.2300">
    <property type="match status" value="1"/>
</dbReference>
<evidence type="ECO:0000313" key="4">
    <source>
        <dbReference type="EMBL" id="WYK01195.1"/>
    </source>
</evidence>
<proteinExistence type="predicted"/>
<comment type="caution">
    <text evidence="1">Lacks conserved residue(s) required for the propagation of feature annotation.</text>
</comment>
<evidence type="ECO:0000259" key="2">
    <source>
        <dbReference type="PROSITE" id="PS50110"/>
    </source>
</evidence>
<dbReference type="PANTHER" id="PTHR37299">
    <property type="entry name" value="TRANSCRIPTIONAL REGULATOR-RELATED"/>
    <property type="match status" value="1"/>
</dbReference>
<dbReference type="Proteomes" id="UP000194948">
    <property type="component" value="Chromosome"/>
</dbReference>
<evidence type="ECO:0000313" key="5">
    <source>
        <dbReference type="Proteomes" id="UP000194948"/>
    </source>
</evidence>
<name>A0AAQ3Y7W3_9ENTE</name>
<evidence type="ECO:0008006" key="6">
    <source>
        <dbReference type="Google" id="ProtNLM"/>
    </source>
</evidence>
<dbReference type="InterPro" id="IPR046947">
    <property type="entry name" value="LytR-like"/>
</dbReference>
<gene>
    <name evidence="4" type="ORF">A5821_002332</name>
</gene>
<dbReference type="EMBL" id="CP147244">
    <property type="protein sequence ID" value="WYK01195.1"/>
    <property type="molecule type" value="Genomic_DNA"/>
</dbReference>
<dbReference type="InterPro" id="IPR011006">
    <property type="entry name" value="CheY-like_superfamily"/>
</dbReference>
<evidence type="ECO:0000256" key="1">
    <source>
        <dbReference type="PROSITE-ProRule" id="PRU00169"/>
    </source>
</evidence>
<dbReference type="SMART" id="SM00448">
    <property type="entry name" value="REC"/>
    <property type="match status" value="1"/>
</dbReference>
<sequence length="244" mass="28721">MKIVLCDNNQREMGKIEKSINLHFSQKYEFDFFSSGKKLIRHFKKNEANYSIYFISIELNDMDSIALAQQIRKSDREALIIFVSNDIQRMPDVFQVHAFDYLLKPIADDRLLETMTRATNYFNAIHAYFEFSFNRKLIVLTMNDIVYIAKSGRIAYIHTTEKVYKTYLTMAEIVDKLNKDIFTRIHGSYIVNLNYIVKIIKSEVFVKQFENNMQQDSPTSLPMSRTFKDNAKESYSTFLRLGKS</sequence>
<reference evidence="4 5" key="2">
    <citation type="submission" date="2024-03" db="EMBL/GenBank/DDBJ databases">
        <title>The Genome Sequence of Enterococcus sp. DIV0205d.</title>
        <authorList>
            <consortium name="The Broad Institute Genomics Platform"/>
            <consortium name="The Broad Institute Microbial Omics Core"/>
            <consortium name="The Broad Institute Genomic Center for Infectious Diseases"/>
            <person name="Earl A."/>
            <person name="Manson A."/>
            <person name="Gilmore M."/>
            <person name="Schwartman J."/>
            <person name="Shea T."/>
            <person name="Abouelleil A."/>
            <person name="Cao P."/>
            <person name="Chapman S."/>
            <person name="Cusick C."/>
            <person name="Young S."/>
            <person name="Neafsey D."/>
            <person name="Nusbaum C."/>
            <person name="Birren B."/>
        </authorList>
    </citation>
    <scope>NUCLEOTIDE SEQUENCE [LARGE SCALE GENOMIC DNA]</scope>
    <source>
        <strain evidence="4 5">7F3_DIV0205</strain>
    </source>
</reference>
<organism evidence="4 5">
    <name type="scientific">Candidatus Enterococcus palustris</name>
    <dbReference type="NCBI Taxonomy" id="1834189"/>
    <lineage>
        <taxon>Bacteria</taxon>
        <taxon>Bacillati</taxon>
        <taxon>Bacillota</taxon>
        <taxon>Bacilli</taxon>
        <taxon>Lactobacillales</taxon>
        <taxon>Enterococcaceae</taxon>
        <taxon>Enterococcus</taxon>
    </lineage>
</organism>
<accession>A0AAQ3Y7W3</accession>